<keyword evidence="4" id="KW-1185">Reference proteome</keyword>
<sequence>MPSFRIIFAVAATAFAALSSAAPVNVPAIPHAVNTKNYGRPAAARSFDIVNRDGDHAALSSLPQTLLDAQAKLTVIADKLNDITTAKVDVAVALPILDEVKSILVTAVASVKVVVGHPVEVVLGLGGKVMSVLEVAKLLSAVLTLVATIVASVVRRVGSAAVHPIVASIGGVLSDLLTIVFPSVKGLLEELNPLLGPVTRVLLNLGLTNVVQLLKV</sequence>
<keyword evidence="1" id="KW-0812">Transmembrane</keyword>
<gene>
    <name evidence="3" type="ORF">DXG03_004856</name>
</gene>
<keyword evidence="1" id="KW-1133">Transmembrane helix</keyword>
<accession>A0A9P7KI09</accession>
<reference evidence="3" key="1">
    <citation type="submission" date="2020-07" db="EMBL/GenBank/DDBJ databases">
        <authorList>
            <person name="Nieuwenhuis M."/>
            <person name="Van De Peppel L.J.J."/>
        </authorList>
    </citation>
    <scope>NUCLEOTIDE SEQUENCE</scope>
    <source>
        <strain evidence="3">AP01</strain>
        <tissue evidence="3">Mycelium</tissue>
    </source>
</reference>
<feature type="transmembrane region" description="Helical" evidence="1">
    <location>
        <begin position="135"/>
        <end position="154"/>
    </location>
</feature>
<organism evidence="3 4">
    <name type="scientific">Asterophora parasitica</name>
    <dbReference type="NCBI Taxonomy" id="117018"/>
    <lineage>
        <taxon>Eukaryota</taxon>
        <taxon>Fungi</taxon>
        <taxon>Dikarya</taxon>
        <taxon>Basidiomycota</taxon>
        <taxon>Agaricomycotina</taxon>
        <taxon>Agaricomycetes</taxon>
        <taxon>Agaricomycetidae</taxon>
        <taxon>Agaricales</taxon>
        <taxon>Tricholomatineae</taxon>
        <taxon>Lyophyllaceae</taxon>
        <taxon>Asterophora</taxon>
    </lineage>
</organism>
<evidence type="ECO:0000313" key="4">
    <source>
        <dbReference type="Proteomes" id="UP000775547"/>
    </source>
</evidence>
<keyword evidence="2" id="KW-0732">Signal</keyword>
<dbReference type="Proteomes" id="UP000775547">
    <property type="component" value="Unassembled WGS sequence"/>
</dbReference>
<reference evidence="3" key="2">
    <citation type="submission" date="2021-10" db="EMBL/GenBank/DDBJ databases">
        <title>Phylogenomics reveals ancestral predisposition of the termite-cultivated fungus Termitomyces towards a domesticated lifestyle.</title>
        <authorList>
            <person name="Auxier B."/>
            <person name="Grum-Grzhimaylo A."/>
            <person name="Cardenas M.E."/>
            <person name="Lodge J.D."/>
            <person name="Laessoe T."/>
            <person name="Pedersen O."/>
            <person name="Smith M.E."/>
            <person name="Kuyper T.W."/>
            <person name="Franco-Molano E.A."/>
            <person name="Baroni T.J."/>
            <person name="Aanen D.K."/>
        </authorList>
    </citation>
    <scope>NUCLEOTIDE SEQUENCE</scope>
    <source>
        <strain evidence="3">AP01</strain>
        <tissue evidence="3">Mycelium</tissue>
    </source>
</reference>
<proteinExistence type="predicted"/>
<keyword evidence="1" id="KW-0472">Membrane</keyword>
<evidence type="ECO:0000256" key="2">
    <source>
        <dbReference type="SAM" id="SignalP"/>
    </source>
</evidence>
<protein>
    <submittedName>
        <fullName evidence="3">Uncharacterized protein</fullName>
    </submittedName>
</protein>
<feature type="signal peptide" evidence="2">
    <location>
        <begin position="1"/>
        <end position="21"/>
    </location>
</feature>
<evidence type="ECO:0000313" key="3">
    <source>
        <dbReference type="EMBL" id="KAG5648286.1"/>
    </source>
</evidence>
<dbReference type="AlphaFoldDB" id="A0A9P7KI09"/>
<feature type="chain" id="PRO_5040226299" evidence="2">
    <location>
        <begin position="22"/>
        <end position="216"/>
    </location>
</feature>
<dbReference type="EMBL" id="JABCKV010000003">
    <property type="protein sequence ID" value="KAG5648286.1"/>
    <property type="molecule type" value="Genomic_DNA"/>
</dbReference>
<name>A0A9P7KI09_9AGAR</name>
<feature type="transmembrane region" description="Helical" evidence="1">
    <location>
        <begin position="161"/>
        <end position="182"/>
    </location>
</feature>
<evidence type="ECO:0000256" key="1">
    <source>
        <dbReference type="SAM" id="Phobius"/>
    </source>
</evidence>
<comment type="caution">
    <text evidence="3">The sequence shown here is derived from an EMBL/GenBank/DDBJ whole genome shotgun (WGS) entry which is preliminary data.</text>
</comment>